<evidence type="ECO:0000313" key="3">
    <source>
        <dbReference type="EMBL" id="CAD9576216.1"/>
    </source>
</evidence>
<dbReference type="AlphaFoldDB" id="A0A6U3SQS8"/>
<evidence type="ECO:0000256" key="1">
    <source>
        <dbReference type="SAM" id="MobiDB-lite"/>
    </source>
</evidence>
<protein>
    <submittedName>
        <fullName evidence="3">Uncharacterized protein</fullName>
    </submittedName>
</protein>
<gene>
    <name evidence="2" type="ORF">SMAR0320_LOCUS2217</name>
    <name evidence="3" type="ORF">SMAR0320_LOCUS2218</name>
</gene>
<sequence>MLASIVSFIGKWSLGGAIMTCDIIYDVTVSILVLLETIVIELFSVMCVLVIDVWKADEIILEPSTPTRDNSCADDGTKGDEHTASSTESINTNRTSESGSGSDDLRVSYRHLKQEYMKKKRESRTNPIEIVGSQVIF</sequence>
<name>A0A6U3SQS8_9STRA</name>
<dbReference type="EMBL" id="HBGZ01003256">
    <property type="protein sequence ID" value="CAD9576216.1"/>
    <property type="molecule type" value="Transcribed_RNA"/>
</dbReference>
<proteinExistence type="predicted"/>
<evidence type="ECO:0000313" key="2">
    <source>
        <dbReference type="EMBL" id="CAD9576212.1"/>
    </source>
</evidence>
<accession>A0A6U3SQS8</accession>
<reference evidence="3" key="1">
    <citation type="submission" date="2021-01" db="EMBL/GenBank/DDBJ databases">
        <authorList>
            <person name="Corre E."/>
            <person name="Pelletier E."/>
            <person name="Niang G."/>
            <person name="Scheremetjew M."/>
            <person name="Finn R."/>
            <person name="Kale V."/>
            <person name="Holt S."/>
            <person name="Cochrane G."/>
            <person name="Meng A."/>
            <person name="Brown T."/>
            <person name="Cohen L."/>
        </authorList>
    </citation>
    <scope>NUCLEOTIDE SEQUENCE</scope>
    <source>
        <strain evidence="3">SM1012Den-03</strain>
    </source>
</reference>
<feature type="compositionally biased region" description="Polar residues" evidence="1">
    <location>
        <begin position="84"/>
        <end position="101"/>
    </location>
</feature>
<feature type="region of interest" description="Disordered" evidence="1">
    <location>
        <begin position="64"/>
        <end position="106"/>
    </location>
</feature>
<dbReference type="EMBL" id="HBGZ01003255">
    <property type="protein sequence ID" value="CAD9576212.1"/>
    <property type="molecule type" value="Transcribed_RNA"/>
</dbReference>
<organism evidence="3">
    <name type="scientific">Skeletonema marinoi</name>
    <dbReference type="NCBI Taxonomy" id="267567"/>
    <lineage>
        <taxon>Eukaryota</taxon>
        <taxon>Sar</taxon>
        <taxon>Stramenopiles</taxon>
        <taxon>Ochrophyta</taxon>
        <taxon>Bacillariophyta</taxon>
        <taxon>Coscinodiscophyceae</taxon>
        <taxon>Thalassiosirophycidae</taxon>
        <taxon>Thalassiosirales</taxon>
        <taxon>Skeletonemataceae</taxon>
        <taxon>Skeletonema</taxon>
        <taxon>Skeletonema marinoi-dohrnii complex</taxon>
    </lineage>
</organism>